<dbReference type="Gene3D" id="1.10.357.10">
    <property type="entry name" value="Tetracycline Repressor, domain 2"/>
    <property type="match status" value="1"/>
</dbReference>
<keyword evidence="2 4" id="KW-0238">DNA-binding</keyword>
<dbReference type="PANTHER" id="PTHR30055:SF234">
    <property type="entry name" value="HTH-TYPE TRANSCRIPTIONAL REGULATOR BETI"/>
    <property type="match status" value="1"/>
</dbReference>
<dbReference type="InterPro" id="IPR001647">
    <property type="entry name" value="HTH_TetR"/>
</dbReference>
<dbReference type="RefSeq" id="WP_039687981.1">
    <property type="nucleotide sequence ID" value="NZ_CP009302.1"/>
</dbReference>
<keyword evidence="1" id="KW-0805">Transcription regulation</keyword>
<dbReference type="InterPro" id="IPR009057">
    <property type="entry name" value="Homeodomain-like_sf"/>
</dbReference>
<keyword evidence="3" id="KW-0804">Transcription</keyword>
<dbReference type="SUPFAM" id="SSF48498">
    <property type="entry name" value="Tetracyclin repressor-like, C-terminal domain"/>
    <property type="match status" value="1"/>
</dbReference>
<evidence type="ECO:0000256" key="2">
    <source>
        <dbReference type="ARBA" id="ARBA00023125"/>
    </source>
</evidence>
<feature type="DNA-binding region" description="H-T-H motif" evidence="4">
    <location>
        <begin position="36"/>
        <end position="55"/>
    </location>
</feature>
<dbReference type="EMBL" id="CP009302">
    <property type="protein sequence ID" value="AJC11433.1"/>
    <property type="molecule type" value="Genomic_DNA"/>
</dbReference>
<evidence type="ECO:0000256" key="3">
    <source>
        <dbReference type="ARBA" id="ARBA00023163"/>
    </source>
</evidence>
<dbReference type="AlphaFoldDB" id="A0A0A8B3L9"/>
<dbReference type="OrthoDB" id="3192968at2"/>
<reference evidence="7" key="1">
    <citation type="submission" date="2014-08" db="EMBL/GenBank/DDBJ databases">
        <title>Coriobacteriaceae sp. complete genome.</title>
        <authorList>
            <person name="Looft T."/>
            <person name="Bayles D.O."/>
            <person name="Stanton T.B."/>
        </authorList>
    </citation>
    <scope>NUCLEOTIDE SEQUENCE [LARGE SCALE GENOMIC DNA]</scope>
    <source>
        <strain evidence="7">68-1-3</strain>
    </source>
</reference>
<dbReference type="InterPro" id="IPR050109">
    <property type="entry name" value="HTH-type_TetR-like_transc_reg"/>
</dbReference>
<organism evidence="6 7">
    <name type="scientific">Berryella intestinalis</name>
    <dbReference type="NCBI Taxonomy" id="1531429"/>
    <lineage>
        <taxon>Bacteria</taxon>
        <taxon>Bacillati</taxon>
        <taxon>Actinomycetota</taxon>
        <taxon>Coriobacteriia</taxon>
        <taxon>Eggerthellales</taxon>
        <taxon>Eggerthellaceae</taxon>
        <taxon>Berryella</taxon>
    </lineage>
</organism>
<reference evidence="6 7" key="2">
    <citation type="journal article" date="2015" name="Genome Announc.">
        <title>Complete Genome Sequence of Coriobacteriaceae Strain 68-1-3, a Novel Mucus-Degrading Isolate from the Swine Intestinal Tract.</title>
        <authorList>
            <person name="Looft T."/>
            <person name="Bayles D.O."/>
            <person name="Alt D.P."/>
            <person name="Stanton T.B."/>
        </authorList>
    </citation>
    <scope>NUCLEOTIDE SEQUENCE [LARGE SCALE GENOMIC DNA]</scope>
    <source>
        <strain evidence="6 7">68-1-3</strain>
    </source>
</reference>
<dbReference type="Pfam" id="PF00440">
    <property type="entry name" value="TetR_N"/>
    <property type="match status" value="1"/>
</dbReference>
<evidence type="ECO:0000313" key="6">
    <source>
        <dbReference type="EMBL" id="AJC11433.1"/>
    </source>
</evidence>
<dbReference type="STRING" id="1531429.JI75_00660"/>
<evidence type="ECO:0000256" key="4">
    <source>
        <dbReference type="PROSITE-ProRule" id="PRU00335"/>
    </source>
</evidence>
<dbReference type="PANTHER" id="PTHR30055">
    <property type="entry name" value="HTH-TYPE TRANSCRIPTIONAL REGULATOR RUTR"/>
    <property type="match status" value="1"/>
</dbReference>
<proteinExistence type="predicted"/>
<sequence length="235" mass="25902">METRARTTGHRAGLDEGKVAHAALGLTAERGLNGWSMRDLAAELDVSPSVLYHYFPNRDAVASRVVEEVGRLVEMPDPHLSWKEWYVAVMASLRRVLLAHNGVADLLQMNRFPHSLVPLIEVGFAKLHEAGFAEMTSFAYSMICNTALGAIAGRDYRSSNERGRRVSLDDAVRELGPYAEESPAIAELVGTFMEPLSEQDRADGPNEMSDRYFDLIMRSILNGVELTLKGGGVRA</sequence>
<dbReference type="SUPFAM" id="SSF46689">
    <property type="entry name" value="Homeodomain-like"/>
    <property type="match status" value="1"/>
</dbReference>
<dbReference type="Proteomes" id="UP000031121">
    <property type="component" value="Chromosome"/>
</dbReference>
<dbReference type="PROSITE" id="PS50977">
    <property type="entry name" value="HTH_TETR_2"/>
    <property type="match status" value="1"/>
</dbReference>
<dbReference type="GO" id="GO:0000976">
    <property type="term" value="F:transcription cis-regulatory region binding"/>
    <property type="evidence" value="ECO:0007669"/>
    <property type="project" value="TreeGrafter"/>
</dbReference>
<evidence type="ECO:0000259" key="5">
    <source>
        <dbReference type="PROSITE" id="PS50977"/>
    </source>
</evidence>
<feature type="domain" description="HTH tetR-type" evidence="5">
    <location>
        <begin position="13"/>
        <end position="73"/>
    </location>
</feature>
<evidence type="ECO:0000313" key="7">
    <source>
        <dbReference type="Proteomes" id="UP000031121"/>
    </source>
</evidence>
<gene>
    <name evidence="6" type="ORF">JI75_00660</name>
</gene>
<keyword evidence="7" id="KW-1185">Reference proteome</keyword>
<dbReference type="GO" id="GO:0003700">
    <property type="term" value="F:DNA-binding transcription factor activity"/>
    <property type="evidence" value="ECO:0007669"/>
    <property type="project" value="TreeGrafter"/>
</dbReference>
<accession>A0A0A8B3L9</accession>
<evidence type="ECO:0000256" key="1">
    <source>
        <dbReference type="ARBA" id="ARBA00023015"/>
    </source>
</evidence>
<name>A0A0A8B3L9_9ACTN</name>
<protein>
    <recommendedName>
        <fullName evidence="5">HTH tetR-type domain-containing protein</fullName>
    </recommendedName>
</protein>
<dbReference type="HOGENOM" id="CLU_069543_4_0_11"/>
<dbReference type="KEGG" id="cbac:JI75_00660"/>
<dbReference type="InterPro" id="IPR036271">
    <property type="entry name" value="Tet_transcr_reg_TetR-rel_C_sf"/>
</dbReference>